<accession>A0A344U8H6</accession>
<evidence type="ECO:0000259" key="1">
    <source>
        <dbReference type="Pfam" id="PF19054"/>
    </source>
</evidence>
<dbReference type="GO" id="GO:0003677">
    <property type="term" value="F:DNA binding"/>
    <property type="evidence" value="ECO:0007669"/>
    <property type="project" value="InterPro"/>
</dbReference>
<dbReference type="KEGG" id="sgz:C0216_00380"/>
<gene>
    <name evidence="2" type="ORF">C0216_00380</name>
</gene>
<dbReference type="EMBL" id="CP030862">
    <property type="protein sequence ID" value="AXE27197.1"/>
    <property type="molecule type" value="Genomic_DNA"/>
</dbReference>
<dbReference type="SUPFAM" id="SSF47413">
    <property type="entry name" value="lambda repressor-like DNA-binding domains"/>
    <property type="match status" value="1"/>
</dbReference>
<reference evidence="2 3" key="1">
    <citation type="submission" date="2018-01" db="EMBL/GenBank/DDBJ databases">
        <title>Draft genome Sequence of streptomyces globosus LZH-48.</title>
        <authorList>
            <person name="Ran K."/>
            <person name="Li Z."/>
            <person name="Wei S."/>
            <person name="Dong R."/>
        </authorList>
    </citation>
    <scope>NUCLEOTIDE SEQUENCE [LARGE SCALE GENOMIC DNA]</scope>
    <source>
        <strain evidence="2 3">LZH-48</strain>
    </source>
</reference>
<dbReference type="OrthoDB" id="5172945at2"/>
<dbReference type="InterPro" id="IPR010982">
    <property type="entry name" value="Lambda_DNA-bd_dom_sf"/>
</dbReference>
<keyword evidence="3" id="KW-1185">Reference proteome</keyword>
<dbReference type="Pfam" id="PF13560">
    <property type="entry name" value="HTH_31"/>
    <property type="match status" value="1"/>
</dbReference>
<organism evidence="2 3">
    <name type="scientific">Streptomyces globosus</name>
    <dbReference type="NCBI Taxonomy" id="68209"/>
    <lineage>
        <taxon>Bacteria</taxon>
        <taxon>Bacillati</taxon>
        <taxon>Actinomycetota</taxon>
        <taxon>Actinomycetes</taxon>
        <taxon>Kitasatosporales</taxon>
        <taxon>Streptomycetaceae</taxon>
        <taxon>Streptomyces</taxon>
    </lineage>
</organism>
<protein>
    <submittedName>
        <fullName evidence="2">XRE family transcriptional regulator</fullName>
    </submittedName>
</protein>
<dbReference type="InterPro" id="IPR001387">
    <property type="entry name" value="Cro/C1-type_HTH"/>
</dbReference>
<evidence type="ECO:0000313" key="2">
    <source>
        <dbReference type="EMBL" id="AXE27197.1"/>
    </source>
</evidence>
<dbReference type="Pfam" id="PF19054">
    <property type="entry name" value="DUF5753"/>
    <property type="match status" value="1"/>
</dbReference>
<evidence type="ECO:0000313" key="3">
    <source>
        <dbReference type="Proteomes" id="UP000252004"/>
    </source>
</evidence>
<feature type="domain" description="DUF5753" evidence="1">
    <location>
        <begin position="93"/>
        <end position="271"/>
    </location>
</feature>
<proteinExistence type="predicted"/>
<dbReference type="Proteomes" id="UP000252004">
    <property type="component" value="Chromosome"/>
</dbReference>
<sequence length="277" mass="30189">MGRRLGGELLRLRSEAGLTQPQAARVLSATAAKIAKMERGWVPFRDPDIVALCSLYGVEDRKFVDGLLGLARLDRERRKAKGWWQDMPRVGAFAEYVAMEQVAMRVRTWQLALVPGLLQTPDYVRALGVASAWSHPSEIEMLVESRTKRQARLSGKNPLEIHAVVWEAALRQQIGGPEVMRGQLQHLIDMAGLPHVHVQVLPFGAGAHHAVGGAFNVLSFAEPGALDVGYAESVTSNVWAEGTEASAGFMRAFEQVARASLAPQASVNLIDAIRRGG</sequence>
<dbReference type="CDD" id="cd00093">
    <property type="entry name" value="HTH_XRE"/>
    <property type="match status" value="1"/>
</dbReference>
<dbReference type="Gene3D" id="1.10.260.40">
    <property type="entry name" value="lambda repressor-like DNA-binding domains"/>
    <property type="match status" value="1"/>
</dbReference>
<name>A0A344U8H6_9ACTN</name>
<dbReference type="AlphaFoldDB" id="A0A344U8H6"/>
<dbReference type="InterPro" id="IPR043917">
    <property type="entry name" value="DUF5753"/>
</dbReference>